<name>A0A9P1IXR1_9PELO</name>
<dbReference type="EMBL" id="CANHGI010000006">
    <property type="protein sequence ID" value="CAI5454221.1"/>
    <property type="molecule type" value="Genomic_DNA"/>
</dbReference>
<keyword evidence="2" id="KW-1133">Transmembrane helix</keyword>
<dbReference type="GO" id="GO:0004806">
    <property type="term" value="F:triacylglycerol lipase activity"/>
    <property type="evidence" value="ECO:0007669"/>
    <property type="project" value="TreeGrafter"/>
</dbReference>
<evidence type="ECO:0000259" key="3">
    <source>
        <dbReference type="Pfam" id="PF06350"/>
    </source>
</evidence>
<feature type="transmembrane region" description="Helical" evidence="2">
    <location>
        <begin position="422"/>
        <end position="445"/>
    </location>
</feature>
<feature type="compositionally biased region" description="Low complexity" evidence="1">
    <location>
        <begin position="1068"/>
        <end position="1081"/>
    </location>
</feature>
<keyword evidence="2" id="KW-0812">Transmembrane</keyword>
<dbReference type="GO" id="GO:0019433">
    <property type="term" value="P:triglyceride catabolic process"/>
    <property type="evidence" value="ECO:0007669"/>
    <property type="project" value="TreeGrafter"/>
</dbReference>
<dbReference type="Pfam" id="PF07859">
    <property type="entry name" value="Abhydrolase_3"/>
    <property type="match status" value="2"/>
</dbReference>
<dbReference type="Pfam" id="PF06350">
    <property type="entry name" value="HSL_N"/>
    <property type="match status" value="1"/>
</dbReference>
<feature type="domain" description="Hormone-sensitive lipase N-terminal" evidence="3">
    <location>
        <begin position="510"/>
        <end position="813"/>
    </location>
</feature>
<dbReference type="Gene3D" id="1.20.1250.20">
    <property type="entry name" value="MFS general substrate transporter like domains"/>
    <property type="match status" value="1"/>
</dbReference>
<feature type="compositionally biased region" description="Acidic residues" evidence="1">
    <location>
        <begin position="1082"/>
        <end position="1091"/>
    </location>
</feature>
<dbReference type="InterPro" id="IPR029058">
    <property type="entry name" value="AB_hydrolase_fold"/>
</dbReference>
<feature type="compositionally biased region" description="Polar residues" evidence="1">
    <location>
        <begin position="1203"/>
        <end position="1241"/>
    </location>
</feature>
<feature type="region of interest" description="Disordered" evidence="1">
    <location>
        <begin position="1172"/>
        <end position="1245"/>
    </location>
</feature>
<feature type="transmembrane region" description="Helical" evidence="2">
    <location>
        <begin position="260"/>
        <end position="276"/>
    </location>
</feature>
<sequence>MDIFRDFCQRVRGWQITVEPLMFILAASNTAVSIVSPALKEGKMKRIWTNIIIRKMVEWDNYYEYVNLPIACIFGIIYGGLSDRYGRKYPLLIGIVSVIFSNAMNILIWDQTTDFNLNWTYPTAVLTGFLGDFLLTMSCINAYIADEFPDKITLSYRMVIVSILFSLGSFVSSRFVKHLVKWTSKITVMIIAEGVYLFTFLISALILKQKRPLTKAELLQESEVENLERPTIMQTIKLSFISIYEAALIFTVPREGYRKIFLYLCFFANFLDQFVWGEEKGLLGTYVRLPPFKWDTSTYADYKSWRPIVQIVGMSIGMLFFKRICHFRDTFIIVLAILSMAGCVLMIGLAQASWMIFASLGPGSLHGLLNPMSYTFMACLVEQDEIGKAFAISSIAQKLAGIAQSLILQNIYIQTVDWYQGFVWLLMAVISFLAAGIYLIVHLMAKKKEFSFVSMDVITEEIQAIRIVWSKASRKIMNENSTGSGNAATEKKKLRQRLTGRLSIDRTAIFQLIEQLCSDNAAHFEKSLGANGLYTERMPGVSRKLKESIEVLKENIKKLQEVAPKYDFDEKTPGNGYRSLVCVCDTVLLHVVSLQKAVIEQRCSFVFRLSHFCKELESYATVIDYLNKSIPLCLDIEKNMRGSLFPPLDGCYEKHQEVLKIMERLDSTVFFGRPLGFQFSPSINKIFRVIGIVLATYSLSWEKGHGPIGSLINTGRFFLSPEQRASRIIKVTKEADIDFCKGFWNLSELSNNMPKFFCPNMAVNEIREIALNGPIPMEGEAGDIVMVPEPSAHTGPRPVQYRIFSTVHRQNMSSSPLSTTHPPSKYLVLHCHGGGYVATSSKSHETYLRQWAKSLNCTVVSVEYSLAPENPFPRPTEEVLFAYSWIVNNPAAVGWTGEKIVMVGDSAGGNLIMSMNLRLIDLKIKRKPDGLVLCYTPFVFQYLPSPSRMLSAMDPLLHMGVVLRCVVAYTGGYGVHLNNNNKPKKSSESEDSSDLQQDQLTHRSLQEYVNEVQKTKVDFSGGSQSIVSLVQKSHDNQNYASMKGKSYYSSKKEKDEKPVIETKSDDPSSNSNQEKASNSESENSEEDDDNDAFETTSIASVQVDSDPYHIQLNSTIYDGNLIDYLAQHPITKDAMNRADDEIEDDGENIELDIGKEPPIEQGLEITEHMTIEEEDETDSEIATLPPAPPQDPPKRPRLLHLLSNMTSRDSSSQTAPSTPAQQQVATTSTAKPFTSSSSMNSFPAPIHKRSLSQSLADTAASTAAYAFDNLQEWLERPPKEKQKLERAQSRKENDVEVEGEEAEKEERPSQLFELVTSSNVPRDPLISPIYADDENIRKLPPCYFLACHMDPLLDDTIAFAQKMRNAGGKVESVDILSSVPHGFLNFTLISPECKKSGKVCIQRLKQALGIQDDTNID</sequence>
<feature type="transmembrane region" description="Helical" evidence="2">
    <location>
        <begin position="21"/>
        <end position="39"/>
    </location>
</feature>
<dbReference type="GO" id="GO:0022857">
    <property type="term" value="F:transmembrane transporter activity"/>
    <property type="evidence" value="ECO:0007669"/>
    <property type="project" value="InterPro"/>
</dbReference>
<protein>
    <recommendedName>
        <fullName evidence="7">Hormone-sensitive lipase</fullName>
    </recommendedName>
</protein>
<evidence type="ECO:0000313" key="5">
    <source>
        <dbReference type="EMBL" id="CAI5454221.1"/>
    </source>
</evidence>
<feature type="transmembrane region" description="Helical" evidence="2">
    <location>
        <begin position="304"/>
        <end position="321"/>
    </location>
</feature>
<feature type="region of interest" description="Disordered" evidence="1">
    <location>
        <begin position="1038"/>
        <end position="1091"/>
    </location>
</feature>
<organism evidence="5 6">
    <name type="scientific">Caenorhabditis angaria</name>
    <dbReference type="NCBI Taxonomy" id="860376"/>
    <lineage>
        <taxon>Eukaryota</taxon>
        <taxon>Metazoa</taxon>
        <taxon>Ecdysozoa</taxon>
        <taxon>Nematoda</taxon>
        <taxon>Chromadorea</taxon>
        <taxon>Rhabditida</taxon>
        <taxon>Rhabditina</taxon>
        <taxon>Rhabditomorpha</taxon>
        <taxon>Rhabditoidea</taxon>
        <taxon>Rhabditidae</taxon>
        <taxon>Peloderinae</taxon>
        <taxon>Caenorhabditis</taxon>
    </lineage>
</organism>
<proteinExistence type="predicted"/>
<feature type="transmembrane region" description="Helical" evidence="2">
    <location>
        <begin position="89"/>
        <end position="109"/>
    </location>
</feature>
<feature type="transmembrane region" description="Helical" evidence="2">
    <location>
        <begin position="156"/>
        <end position="176"/>
    </location>
</feature>
<dbReference type="Gene3D" id="3.40.50.1820">
    <property type="entry name" value="alpha/beta hydrolase"/>
    <property type="match status" value="2"/>
</dbReference>
<feature type="transmembrane region" description="Helical" evidence="2">
    <location>
        <begin position="65"/>
        <end position="82"/>
    </location>
</feature>
<dbReference type="InterPro" id="IPR011701">
    <property type="entry name" value="MFS"/>
</dbReference>
<dbReference type="InterPro" id="IPR010468">
    <property type="entry name" value="HSL_N"/>
</dbReference>
<keyword evidence="2" id="KW-0472">Membrane</keyword>
<dbReference type="SUPFAM" id="SSF103473">
    <property type="entry name" value="MFS general substrate transporter"/>
    <property type="match status" value="1"/>
</dbReference>
<dbReference type="InterPro" id="IPR013094">
    <property type="entry name" value="AB_hydrolase_3"/>
</dbReference>
<dbReference type="SUPFAM" id="SSF53474">
    <property type="entry name" value="alpha/beta-Hydrolases"/>
    <property type="match status" value="1"/>
</dbReference>
<reference evidence="5" key="1">
    <citation type="submission" date="2022-11" db="EMBL/GenBank/DDBJ databases">
        <authorList>
            <person name="Kikuchi T."/>
        </authorList>
    </citation>
    <scope>NUCLEOTIDE SEQUENCE</scope>
    <source>
        <strain evidence="5">PS1010</strain>
    </source>
</reference>
<dbReference type="PANTHER" id="PTHR23025">
    <property type="entry name" value="TRIACYLGLYCEROL LIPASE"/>
    <property type="match status" value="1"/>
</dbReference>
<evidence type="ECO:0000256" key="2">
    <source>
        <dbReference type="SAM" id="Phobius"/>
    </source>
</evidence>
<evidence type="ECO:0008006" key="7">
    <source>
        <dbReference type="Google" id="ProtNLM"/>
    </source>
</evidence>
<evidence type="ECO:0000313" key="6">
    <source>
        <dbReference type="Proteomes" id="UP001152747"/>
    </source>
</evidence>
<feature type="transmembrane region" description="Helical" evidence="2">
    <location>
        <begin position="333"/>
        <end position="357"/>
    </location>
</feature>
<feature type="region of interest" description="Disordered" evidence="1">
    <location>
        <begin position="1278"/>
        <end position="1310"/>
    </location>
</feature>
<feature type="transmembrane region" description="Helical" evidence="2">
    <location>
        <begin position="121"/>
        <end position="144"/>
    </location>
</feature>
<comment type="caution">
    <text evidence="5">The sequence shown here is derived from an EMBL/GenBank/DDBJ whole genome shotgun (WGS) entry which is preliminary data.</text>
</comment>
<dbReference type="OrthoDB" id="408631at2759"/>
<gene>
    <name evidence="5" type="ORF">CAMP_LOCUS16858</name>
</gene>
<accession>A0A9P1IXR1</accession>
<dbReference type="InterPro" id="IPR036259">
    <property type="entry name" value="MFS_trans_sf"/>
</dbReference>
<feature type="domain" description="Alpha/beta hydrolase fold-3" evidence="4">
    <location>
        <begin position="828"/>
        <end position="970"/>
    </location>
</feature>
<evidence type="ECO:0000259" key="4">
    <source>
        <dbReference type="Pfam" id="PF07859"/>
    </source>
</evidence>
<dbReference type="GO" id="GO:0004771">
    <property type="term" value="F:sterol ester esterase activity"/>
    <property type="evidence" value="ECO:0007669"/>
    <property type="project" value="TreeGrafter"/>
</dbReference>
<feature type="transmembrane region" description="Helical" evidence="2">
    <location>
        <begin position="188"/>
        <end position="207"/>
    </location>
</feature>
<dbReference type="GO" id="GO:0005829">
    <property type="term" value="C:cytosol"/>
    <property type="evidence" value="ECO:0007669"/>
    <property type="project" value="TreeGrafter"/>
</dbReference>
<dbReference type="GO" id="GO:0008203">
    <property type="term" value="P:cholesterol metabolic process"/>
    <property type="evidence" value="ECO:0007669"/>
    <property type="project" value="InterPro"/>
</dbReference>
<evidence type="ECO:0000256" key="1">
    <source>
        <dbReference type="SAM" id="MobiDB-lite"/>
    </source>
</evidence>
<feature type="domain" description="Alpha/beta hydrolase fold-3" evidence="4">
    <location>
        <begin position="1295"/>
        <end position="1384"/>
    </location>
</feature>
<feature type="compositionally biased region" description="Basic and acidic residues" evidence="1">
    <location>
        <begin position="1050"/>
        <end position="1066"/>
    </location>
</feature>
<dbReference type="Pfam" id="PF07690">
    <property type="entry name" value="MFS_1"/>
    <property type="match status" value="1"/>
</dbReference>
<keyword evidence="6" id="KW-1185">Reference proteome</keyword>
<dbReference type="PANTHER" id="PTHR23025:SF3">
    <property type="entry name" value="HORMONE-SENSITIVE LIPASE"/>
    <property type="match status" value="1"/>
</dbReference>
<feature type="compositionally biased region" description="Basic and acidic residues" evidence="1">
    <location>
        <begin position="1278"/>
        <end position="1294"/>
    </location>
</feature>
<feature type="region of interest" description="Disordered" evidence="1">
    <location>
        <begin position="977"/>
        <end position="998"/>
    </location>
</feature>
<dbReference type="Proteomes" id="UP001152747">
    <property type="component" value="Unassembled WGS sequence"/>
</dbReference>